<proteinExistence type="predicted"/>
<dbReference type="AlphaFoldDB" id="Q0CWH0"/>
<accession>Q0CWH0</accession>
<name>Q0CWH0_ASPTN</name>
<dbReference type="EMBL" id="CH476596">
    <property type="protein sequence ID" value="EAU36926.1"/>
    <property type="molecule type" value="Genomic_DNA"/>
</dbReference>
<dbReference type="RefSeq" id="XP_001211142.1">
    <property type="nucleotide sequence ID" value="XM_001211142.1"/>
</dbReference>
<organism evidence="1 2">
    <name type="scientific">Aspergillus terreus (strain NIH 2624 / FGSC A1156)</name>
    <dbReference type="NCBI Taxonomy" id="341663"/>
    <lineage>
        <taxon>Eukaryota</taxon>
        <taxon>Fungi</taxon>
        <taxon>Dikarya</taxon>
        <taxon>Ascomycota</taxon>
        <taxon>Pezizomycotina</taxon>
        <taxon>Eurotiomycetes</taxon>
        <taxon>Eurotiomycetidae</taxon>
        <taxon>Eurotiales</taxon>
        <taxon>Aspergillaceae</taxon>
        <taxon>Aspergillus</taxon>
        <taxon>Aspergillus subgen. Circumdati</taxon>
    </lineage>
</organism>
<dbReference type="Proteomes" id="UP000007963">
    <property type="component" value="Unassembled WGS sequence"/>
</dbReference>
<dbReference type="VEuPathDB" id="FungiDB:ATEG_01964"/>
<reference evidence="2" key="1">
    <citation type="submission" date="2005-09" db="EMBL/GenBank/DDBJ databases">
        <title>Annotation of the Aspergillus terreus NIH2624 genome.</title>
        <authorList>
            <person name="Birren B.W."/>
            <person name="Lander E.S."/>
            <person name="Galagan J.E."/>
            <person name="Nusbaum C."/>
            <person name="Devon K."/>
            <person name="Henn M."/>
            <person name="Ma L.-J."/>
            <person name="Jaffe D.B."/>
            <person name="Butler J."/>
            <person name="Alvarez P."/>
            <person name="Gnerre S."/>
            <person name="Grabherr M."/>
            <person name="Kleber M."/>
            <person name="Mauceli E.W."/>
            <person name="Brockman W."/>
            <person name="Rounsley S."/>
            <person name="Young S.K."/>
            <person name="LaButti K."/>
            <person name="Pushparaj V."/>
            <person name="DeCaprio D."/>
            <person name="Crawford M."/>
            <person name="Koehrsen M."/>
            <person name="Engels R."/>
            <person name="Montgomery P."/>
            <person name="Pearson M."/>
            <person name="Howarth C."/>
            <person name="Larson L."/>
            <person name="Luoma S."/>
            <person name="White J."/>
            <person name="Alvarado L."/>
            <person name="Kodira C.D."/>
            <person name="Zeng Q."/>
            <person name="Oleary S."/>
            <person name="Yandava C."/>
            <person name="Denning D.W."/>
            <person name="Nierman W.C."/>
            <person name="Milne T."/>
            <person name="Madden K."/>
        </authorList>
    </citation>
    <scope>NUCLEOTIDE SEQUENCE [LARGE SCALE GENOMIC DNA]</scope>
    <source>
        <strain evidence="2">NIH 2624 / FGSC A1156</strain>
    </source>
</reference>
<dbReference type="HOGENOM" id="CLU_1767701_0_0_1"/>
<gene>
    <name evidence="1" type="ORF">ATEG_01964</name>
</gene>
<dbReference type="GeneID" id="4316426"/>
<sequence>MVSSGSDKQAPSVAHCTCTRVYDLESGPDGILQQHQNCLDAYSGVVDGRSGGGVGHIRAMGFTAGDIEWKKAITHHIHERNDDFRRKQESNILVCVARKSNITSKNVNPGRSFWDGHMAAGINIWELGHDGSTFGGILSRQPIPSRD</sequence>
<evidence type="ECO:0000313" key="1">
    <source>
        <dbReference type="EMBL" id="EAU36926.1"/>
    </source>
</evidence>
<protein>
    <submittedName>
        <fullName evidence="1">Uncharacterized protein</fullName>
    </submittedName>
</protein>
<evidence type="ECO:0000313" key="2">
    <source>
        <dbReference type="Proteomes" id="UP000007963"/>
    </source>
</evidence>